<sequence length="419" mass="44089">MTGSGPDRRTFLQGGAAVLGGAALALGGRAAWDASTSTGPAVDPARDATAVDATAVDATAAGSAVVPFTGDRQAGVGTPPPAFVSLVAFDLVAGVDRGALVRLMRIWTDDLGRLTAGRPGLGDTEPELAGVPASLTATVGFGPGVFTACDLEAARPPWLAPLPALAVDRLQDTWSGGDLVVQICADDELTVAHTMRVLARQARTFTTVRWVQRGFRRSAGTTAPGTTMRNLMGQVDGTRNLVPGTDDALIWHEAGADTPAWLVGGTSMVVRRIAMDLDTWDALDRSGREIAVGRRLSDGAPLTGTAEHDEPDLDAVNDLGFTVIDTVAHIRRARSDNPDERFLRRGYNFDDPPAPPALSNSGLLFVTFQRDVTAQFVPIARRLDELDLMNTWTTPIGSAVFAVPGGCQEGEYLGQRLLG</sequence>
<evidence type="ECO:0000256" key="1">
    <source>
        <dbReference type="ARBA" id="ARBA00001970"/>
    </source>
</evidence>
<dbReference type="NCBIfam" id="TIGR01413">
    <property type="entry name" value="Dyp_perox_fam"/>
    <property type="match status" value="1"/>
</dbReference>
<keyword evidence="4" id="KW-0479">Metal-binding</keyword>
<feature type="domain" description="Dyp-type peroxidase N-terminal" evidence="9">
    <location>
        <begin position="73"/>
        <end position="216"/>
    </location>
</feature>
<dbReference type="GO" id="GO:0020037">
    <property type="term" value="F:heme binding"/>
    <property type="evidence" value="ECO:0007669"/>
    <property type="project" value="InterPro"/>
</dbReference>
<comment type="similarity">
    <text evidence="8">Belongs to the DyP-type peroxidase family.</text>
</comment>
<comment type="cofactor">
    <cofactor evidence="1">
        <name>heme b</name>
        <dbReference type="ChEBI" id="CHEBI:60344"/>
    </cofactor>
</comment>
<organism evidence="11 12">
    <name type="scientific">Pengzhenrongella frigida</name>
    <dbReference type="NCBI Taxonomy" id="1259133"/>
    <lineage>
        <taxon>Bacteria</taxon>
        <taxon>Bacillati</taxon>
        <taxon>Actinomycetota</taxon>
        <taxon>Actinomycetes</taxon>
        <taxon>Micrococcales</taxon>
        <taxon>Pengzhenrongella</taxon>
    </lineage>
</organism>
<evidence type="ECO:0000256" key="3">
    <source>
        <dbReference type="ARBA" id="ARBA00022617"/>
    </source>
</evidence>
<dbReference type="GO" id="GO:0046872">
    <property type="term" value="F:metal ion binding"/>
    <property type="evidence" value="ECO:0007669"/>
    <property type="project" value="UniProtKB-KW"/>
</dbReference>
<evidence type="ECO:0000259" key="10">
    <source>
        <dbReference type="Pfam" id="PF20628"/>
    </source>
</evidence>
<evidence type="ECO:0000256" key="8">
    <source>
        <dbReference type="ARBA" id="ARBA00025737"/>
    </source>
</evidence>
<accession>A0A4Q5N0S5</accession>
<evidence type="ECO:0000259" key="9">
    <source>
        <dbReference type="Pfam" id="PF04261"/>
    </source>
</evidence>
<dbReference type="SUPFAM" id="SSF54909">
    <property type="entry name" value="Dimeric alpha+beta barrel"/>
    <property type="match status" value="1"/>
</dbReference>
<keyword evidence="12" id="KW-1185">Reference proteome</keyword>
<comment type="caution">
    <text evidence="11">The sequence shown here is derived from an EMBL/GenBank/DDBJ whole genome shotgun (WGS) entry which is preliminary data.</text>
</comment>
<dbReference type="Pfam" id="PF20628">
    <property type="entry name" value="Dyp_perox_C"/>
    <property type="match status" value="1"/>
</dbReference>
<proteinExistence type="inferred from homology"/>
<dbReference type="AlphaFoldDB" id="A0A4Q5N0S5"/>
<evidence type="ECO:0000256" key="6">
    <source>
        <dbReference type="ARBA" id="ARBA00023002"/>
    </source>
</evidence>
<name>A0A4Q5N0S5_9MICO</name>
<protein>
    <submittedName>
        <fullName evidence="11">Dyp-type peroxidase</fullName>
    </submittedName>
</protein>
<dbReference type="InterPro" id="IPR006314">
    <property type="entry name" value="Dyp_peroxidase"/>
</dbReference>
<evidence type="ECO:0000313" key="12">
    <source>
        <dbReference type="Proteomes" id="UP000293764"/>
    </source>
</evidence>
<keyword evidence="3" id="KW-0349">Heme</keyword>
<dbReference type="InterPro" id="IPR006311">
    <property type="entry name" value="TAT_signal"/>
</dbReference>
<dbReference type="GO" id="GO:0004601">
    <property type="term" value="F:peroxidase activity"/>
    <property type="evidence" value="ECO:0007669"/>
    <property type="project" value="UniProtKB-KW"/>
</dbReference>
<dbReference type="PANTHER" id="PTHR30521">
    <property type="entry name" value="DEFERROCHELATASE/PEROXIDASE"/>
    <property type="match status" value="1"/>
</dbReference>
<dbReference type="Pfam" id="PF04261">
    <property type="entry name" value="Dyp_perox_N"/>
    <property type="match status" value="1"/>
</dbReference>
<evidence type="ECO:0000256" key="2">
    <source>
        <dbReference type="ARBA" id="ARBA00022559"/>
    </source>
</evidence>
<dbReference type="PROSITE" id="PS51404">
    <property type="entry name" value="DYP_PEROXIDASE"/>
    <property type="match status" value="1"/>
</dbReference>
<keyword evidence="7" id="KW-0408">Iron</keyword>
<gene>
    <name evidence="11" type="ORF">EUA98_07190</name>
</gene>
<dbReference type="InterPro" id="IPR048327">
    <property type="entry name" value="Dyp_perox_N"/>
</dbReference>
<dbReference type="InterPro" id="IPR048328">
    <property type="entry name" value="Dyp_perox_C"/>
</dbReference>
<evidence type="ECO:0000256" key="4">
    <source>
        <dbReference type="ARBA" id="ARBA00022723"/>
    </source>
</evidence>
<reference evidence="11 12" key="1">
    <citation type="submission" date="2019-01" db="EMBL/GenBank/DDBJ databases">
        <title>Novel species of Cellulomonas.</title>
        <authorList>
            <person name="Liu Q."/>
            <person name="Xin Y.-H."/>
        </authorList>
    </citation>
    <scope>NUCLEOTIDE SEQUENCE [LARGE SCALE GENOMIC DNA]</scope>
    <source>
        <strain evidence="11 12">HLT2-17</strain>
    </source>
</reference>
<keyword evidence="2 11" id="KW-0575">Peroxidase</keyword>
<dbReference type="RefSeq" id="WP_130101995.1">
    <property type="nucleotide sequence ID" value="NZ_SDWW01000013.1"/>
</dbReference>
<evidence type="ECO:0000256" key="7">
    <source>
        <dbReference type="ARBA" id="ARBA00023004"/>
    </source>
</evidence>
<dbReference type="InterPro" id="IPR011008">
    <property type="entry name" value="Dimeric_a/b-barrel"/>
</dbReference>
<keyword evidence="6" id="KW-0560">Oxidoreductase</keyword>
<dbReference type="OrthoDB" id="9781066at2"/>
<evidence type="ECO:0000313" key="11">
    <source>
        <dbReference type="EMBL" id="RYV51678.1"/>
    </source>
</evidence>
<dbReference type="PROSITE" id="PS51318">
    <property type="entry name" value="TAT"/>
    <property type="match status" value="1"/>
</dbReference>
<dbReference type="PANTHER" id="PTHR30521:SF4">
    <property type="entry name" value="DEFERROCHELATASE"/>
    <property type="match status" value="1"/>
</dbReference>
<keyword evidence="5" id="KW-0732">Signal</keyword>
<dbReference type="GO" id="GO:0005829">
    <property type="term" value="C:cytosol"/>
    <property type="evidence" value="ECO:0007669"/>
    <property type="project" value="TreeGrafter"/>
</dbReference>
<dbReference type="EMBL" id="SDWW01000013">
    <property type="protein sequence ID" value="RYV51678.1"/>
    <property type="molecule type" value="Genomic_DNA"/>
</dbReference>
<feature type="domain" description="Dyp-type peroxidase C-terminal" evidence="10">
    <location>
        <begin position="228"/>
        <end position="407"/>
    </location>
</feature>
<evidence type="ECO:0000256" key="5">
    <source>
        <dbReference type="ARBA" id="ARBA00022729"/>
    </source>
</evidence>
<dbReference type="Proteomes" id="UP000293764">
    <property type="component" value="Unassembled WGS sequence"/>
</dbReference>